<evidence type="ECO:0000313" key="3">
    <source>
        <dbReference type="Proteomes" id="UP000439903"/>
    </source>
</evidence>
<name>A0A8H4ABP5_GIGMA</name>
<proteinExistence type="predicted"/>
<dbReference type="AlphaFoldDB" id="A0A8H4ABP5"/>
<sequence>MRFKDAALDRLIPQYQTSGDPPSEYPASKDPQPPEYPSSKDPPSKDPPSKDSPPPNCAPSPYFQSQDFQETAQVVVFNN</sequence>
<comment type="caution">
    <text evidence="2">The sequence shown here is derived from an EMBL/GenBank/DDBJ whole genome shotgun (WGS) entry which is preliminary data.</text>
</comment>
<evidence type="ECO:0000313" key="2">
    <source>
        <dbReference type="EMBL" id="KAF0471519.1"/>
    </source>
</evidence>
<dbReference type="EMBL" id="WTPW01000892">
    <property type="protein sequence ID" value="KAF0471519.1"/>
    <property type="molecule type" value="Genomic_DNA"/>
</dbReference>
<gene>
    <name evidence="2" type="ORF">F8M41_025243</name>
</gene>
<protein>
    <submittedName>
        <fullName evidence="2">Uncharacterized protein</fullName>
    </submittedName>
</protein>
<evidence type="ECO:0000256" key="1">
    <source>
        <dbReference type="SAM" id="MobiDB-lite"/>
    </source>
</evidence>
<keyword evidence="3" id="KW-1185">Reference proteome</keyword>
<feature type="region of interest" description="Disordered" evidence="1">
    <location>
        <begin position="1"/>
        <end position="63"/>
    </location>
</feature>
<dbReference type="Proteomes" id="UP000439903">
    <property type="component" value="Unassembled WGS sequence"/>
</dbReference>
<accession>A0A8H4ABP5</accession>
<organism evidence="2 3">
    <name type="scientific">Gigaspora margarita</name>
    <dbReference type="NCBI Taxonomy" id="4874"/>
    <lineage>
        <taxon>Eukaryota</taxon>
        <taxon>Fungi</taxon>
        <taxon>Fungi incertae sedis</taxon>
        <taxon>Mucoromycota</taxon>
        <taxon>Glomeromycotina</taxon>
        <taxon>Glomeromycetes</taxon>
        <taxon>Diversisporales</taxon>
        <taxon>Gigasporaceae</taxon>
        <taxon>Gigaspora</taxon>
    </lineage>
</organism>
<reference evidence="2 3" key="1">
    <citation type="journal article" date="2019" name="Environ. Microbiol.">
        <title>At the nexus of three kingdoms: the genome of the mycorrhizal fungus Gigaspora margarita provides insights into plant, endobacterial and fungal interactions.</title>
        <authorList>
            <person name="Venice F."/>
            <person name="Ghignone S."/>
            <person name="Salvioli di Fossalunga A."/>
            <person name="Amselem J."/>
            <person name="Novero M."/>
            <person name="Xianan X."/>
            <person name="Sedzielewska Toro K."/>
            <person name="Morin E."/>
            <person name="Lipzen A."/>
            <person name="Grigoriev I.V."/>
            <person name="Henrissat B."/>
            <person name="Martin F.M."/>
            <person name="Bonfante P."/>
        </authorList>
    </citation>
    <scope>NUCLEOTIDE SEQUENCE [LARGE SCALE GENOMIC DNA]</scope>
    <source>
        <strain evidence="2 3">BEG34</strain>
    </source>
</reference>